<dbReference type="Proteomes" id="UP000003303">
    <property type="component" value="Unassembled WGS sequence"/>
</dbReference>
<dbReference type="eggNOG" id="ENOG502Z85N">
    <property type="taxonomic scope" value="Bacteria"/>
</dbReference>
<organism evidence="2 3">
    <name type="scientific">Porphyromonas uenonis 60-3</name>
    <dbReference type="NCBI Taxonomy" id="596327"/>
    <lineage>
        <taxon>Bacteria</taxon>
        <taxon>Pseudomonadati</taxon>
        <taxon>Bacteroidota</taxon>
        <taxon>Bacteroidia</taxon>
        <taxon>Bacteroidales</taxon>
        <taxon>Porphyromonadaceae</taxon>
        <taxon>Porphyromonas</taxon>
    </lineage>
</organism>
<reference evidence="2 3" key="1">
    <citation type="submission" date="2009-04" db="EMBL/GenBank/DDBJ databases">
        <authorList>
            <person name="Sebastian Y."/>
            <person name="Madupu R."/>
            <person name="Durkin A.S."/>
            <person name="Torralba M."/>
            <person name="Methe B."/>
            <person name="Sutton G.G."/>
            <person name="Strausberg R.L."/>
            <person name="Nelson K.E."/>
        </authorList>
    </citation>
    <scope>NUCLEOTIDE SEQUENCE [LARGE SCALE GENOMIC DNA]</scope>
    <source>
        <strain evidence="2 3">60-3</strain>
    </source>
</reference>
<evidence type="ECO:0008006" key="4">
    <source>
        <dbReference type="Google" id="ProtNLM"/>
    </source>
</evidence>
<dbReference type="InterPro" id="IPR046070">
    <property type="entry name" value="DUF6029"/>
</dbReference>
<evidence type="ECO:0000256" key="1">
    <source>
        <dbReference type="SAM" id="SignalP"/>
    </source>
</evidence>
<keyword evidence="3" id="KW-1185">Reference proteome</keyword>
<protein>
    <recommendedName>
        <fullName evidence="4">TonB-dependent receptor</fullName>
    </recommendedName>
</protein>
<dbReference type="OrthoDB" id="5480631at2"/>
<keyword evidence="1" id="KW-0732">Signal</keyword>
<dbReference type="RefSeq" id="WP_007364637.1">
    <property type="nucleotide sequence ID" value="NZ_ACLR01000034.1"/>
</dbReference>
<dbReference type="STRING" id="596327.PORUE0001_0174"/>
<proteinExistence type="predicted"/>
<feature type="chain" id="PRO_5002914794" description="TonB-dependent receptor" evidence="1">
    <location>
        <begin position="27"/>
        <end position="573"/>
    </location>
</feature>
<name>C2M9M4_9PORP</name>
<gene>
    <name evidence="2" type="ORF">PORUE0001_0174</name>
</gene>
<dbReference type="AlphaFoldDB" id="C2M9M4"/>
<evidence type="ECO:0000313" key="3">
    <source>
        <dbReference type="Proteomes" id="UP000003303"/>
    </source>
</evidence>
<dbReference type="Pfam" id="PF19494">
    <property type="entry name" value="DUF6029"/>
    <property type="match status" value="1"/>
</dbReference>
<comment type="caution">
    <text evidence="2">The sequence shown here is derived from an EMBL/GenBank/DDBJ whole genome shotgun (WGS) entry which is preliminary data.</text>
</comment>
<feature type="signal peptide" evidence="1">
    <location>
        <begin position="1"/>
        <end position="26"/>
    </location>
</feature>
<sequence length="573" mass="64589">MRHLVQRLCLLSWLSIAGLTALSAQSKSEWKAWDKFKPSFSVQSDMLFSLDNKTSGYKSWMSNSYITGTLRNNYLELGLRYEDLLRPMPGHEPEQGRGIPHLHLKGFIGQYGEVTLGDFYDQFGSGILFRSYEERTLGIDNAVRGVHVALTPYDGVRLKGFTGQQRNYFDRTFRLFHKERGFISGGDGELAIHQWAPALRDNQMTLTLGGSYVNKVEGDEVIPVETPAGMTGAMRLNLPRQVHAFGGRAKFTLGGWVLNGEYAYKSSDPTASNHYIYAPGSVAMLSTSYSQRGLSLLLQAKRSENYNYLSARSSVGTPLHINHLPAFTANHTYTLAALYPYATQPEGEWALQGDVRYTIPRGTLLGGKYGTSLRVNYAHIRGLKSVATDQLPLGAEESKLYGTDGYKHPFFGMGELYYSDFNFELSKKFSRSVSLTFEYYHQIYNQQVVEGHAINNPLVYSNIFVLDGKFRLSPRYTLRTELQYLNSRQAEGSWLFGLAELSVAPHWMFTLSDQYNIDVTKEHYYMGSLTYAKGNHRLQLGYGRTRAGINCSGGVCRYMPETKGIYLSYNGSF</sequence>
<dbReference type="EMBL" id="ACLR01000034">
    <property type="protein sequence ID" value="EEK17602.1"/>
    <property type="molecule type" value="Genomic_DNA"/>
</dbReference>
<accession>C2M9M4</accession>
<evidence type="ECO:0000313" key="2">
    <source>
        <dbReference type="EMBL" id="EEK17602.1"/>
    </source>
</evidence>